<evidence type="ECO:0000256" key="1">
    <source>
        <dbReference type="SAM" id="Phobius"/>
    </source>
</evidence>
<proteinExistence type="predicted"/>
<comment type="caution">
    <text evidence="2">The sequence shown here is derived from an EMBL/GenBank/DDBJ whole genome shotgun (WGS) entry which is preliminary data.</text>
</comment>
<dbReference type="Proteomes" id="UP001203297">
    <property type="component" value="Unassembled WGS sequence"/>
</dbReference>
<name>A0AAD4LYS3_9AGAM</name>
<sequence>MALSWETRAEMYMWVSRRSRHVLLQWNERTKTDIKNDKNKTPMTTIRFLDRNDREEGSSWPIVRAPINQSLGLGESCEPKIATSQMRMFRAAAPPTVFAILIAGLLIELRARLASPLPEAPPGVAVSMRGNTAMQSVLIWAETRWPGPWVLPVLCVGALGVLRAVIWAGVTILEGLERRLDASNAARVRVGRWEEGTSVSGSELLAGMFT</sequence>
<evidence type="ECO:0000313" key="3">
    <source>
        <dbReference type="Proteomes" id="UP001203297"/>
    </source>
</evidence>
<dbReference type="EMBL" id="WTXG01000090">
    <property type="protein sequence ID" value="KAI0293705.1"/>
    <property type="molecule type" value="Genomic_DNA"/>
</dbReference>
<keyword evidence="1" id="KW-0472">Membrane</keyword>
<organism evidence="2 3">
    <name type="scientific">Multifurca ochricompacta</name>
    <dbReference type="NCBI Taxonomy" id="376703"/>
    <lineage>
        <taxon>Eukaryota</taxon>
        <taxon>Fungi</taxon>
        <taxon>Dikarya</taxon>
        <taxon>Basidiomycota</taxon>
        <taxon>Agaricomycotina</taxon>
        <taxon>Agaricomycetes</taxon>
        <taxon>Russulales</taxon>
        <taxon>Russulaceae</taxon>
        <taxon>Multifurca</taxon>
    </lineage>
</organism>
<reference evidence="2" key="1">
    <citation type="journal article" date="2022" name="New Phytol.">
        <title>Evolutionary transition to the ectomycorrhizal habit in the genomes of a hyperdiverse lineage of mushroom-forming fungi.</title>
        <authorList>
            <person name="Looney B."/>
            <person name="Miyauchi S."/>
            <person name="Morin E."/>
            <person name="Drula E."/>
            <person name="Courty P.E."/>
            <person name="Kohler A."/>
            <person name="Kuo A."/>
            <person name="LaButti K."/>
            <person name="Pangilinan J."/>
            <person name="Lipzen A."/>
            <person name="Riley R."/>
            <person name="Andreopoulos W."/>
            <person name="He G."/>
            <person name="Johnson J."/>
            <person name="Nolan M."/>
            <person name="Tritt A."/>
            <person name="Barry K.W."/>
            <person name="Grigoriev I.V."/>
            <person name="Nagy L.G."/>
            <person name="Hibbett D."/>
            <person name="Henrissat B."/>
            <person name="Matheny P.B."/>
            <person name="Labbe J."/>
            <person name="Martin F.M."/>
        </authorList>
    </citation>
    <scope>NUCLEOTIDE SEQUENCE</scope>
    <source>
        <strain evidence="2">BPL690</strain>
    </source>
</reference>
<feature type="transmembrane region" description="Helical" evidence="1">
    <location>
        <begin position="88"/>
        <end position="107"/>
    </location>
</feature>
<keyword evidence="1" id="KW-0812">Transmembrane</keyword>
<feature type="transmembrane region" description="Helical" evidence="1">
    <location>
        <begin position="149"/>
        <end position="173"/>
    </location>
</feature>
<keyword evidence="1" id="KW-1133">Transmembrane helix</keyword>
<evidence type="ECO:0000313" key="2">
    <source>
        <dbReference type="EMBL" id="KAI0293705.1"/>
    </source>
</evidence>
<protein>
    <submittedName>
        <fullName evidence="2">Uncharacterized protein</fullName>
    </submittedName>
</protein>
<gene>
    <name evidence="2" type="ORF">B0F90DRAFT_1670742</name>
</gene>
<keyword evidence="3" id="KW-1185">Reference proteome</keyword>
<dbReference type="AlphaFoldDB" id="A0AAD4LYS3"/>
<accession>A0AAD4LYS3</accession>